<evidence type="ECO:0000313" key="3">
    <source>
        <dbReference type="Proteomes" id="UP001642409"/>
    </source>
</evidence>
<name>A0AA86RMQ9_9EUKA</name>
<organism evidence="1">
    <name type="scientific">Hexamita inflata</name>
    <dbReference type="NCBI Taxonomy" id="28002"/>
    <lineage>
        <taxon>Eukaryota</taxon>
        <taxon>Metamonada</taxon>
        <taxon>Diplomonadida</taxon>
        <taxon>Hexamitidae</taxon>
        <taxon>Hexamitinae</taxon>
        <taxon>Hexamita</taxon>
    </lineage>
</organism>
<dbReference type="EMBL" id="CAXDID020000022">
    <property type="protein sequence ID" value="CAL5988698.1"/>
    <property type="molecule type" value="Genomic_DNA"/>
</dbReference>
<dbReference type="EMBL" id="CATOUU010001177">
    <property type="protein sequence ID" value="CAI9977421.1"/>
    <property type="molecule type" value="Genomic_DNA"/>
</dbReference>
<sequence length="138" mass="16325">MLQKYNNALKLLILSYSTKSRRNLRRDVFLYSIYIYTVTRNSPTQPKAVINKKISKTYSISPKKLTESLLEGLTCDNAVRDIWQERNAVVFLLIIGLERKENIMIREKGDQYRCNLQCIIQDNRINIHCYIQDQLDYC</sequence>
<comment type="caution">
    <text evidence="1">The sequence shown here is derived from an EMBL/GenBank/DDBJ whole genome shotgun (WGS) entry which is preliminary data.</text>
</comment>
<dbReference type="Proteomes" id="UP001642409">
    <property type="component" value="Unassembled WGS sequence"/>
</dbReference>
<protein>
    <submittedName>
        <fullName evidence="2">Hypothetical_protein</fullName>
    </submittedName>
</protein>
<reference evidence="2 3" key="2">
    <citation type="submission" date="2024-07" db="EMBL/GenBank/DDBJ databases">
        <authorList>
            <person name="Akdeniz Z."/>
        </authorList>
    </citation>
    <scope>NUCLEOTIDE SEQUENCE [LARGE SCALE GENOMIC DNA]</scope>
</reference>
<accession>A0AA86RMQ9</accession>
<evidence type="ECO:0000313" key="1">
    <source>
        <dbReference type="EMBL" id="CAI9977421.1"/>
    </source>
</evidence>
<gene>
    <name evidence="2" type="ORF">HINF_LOCUS10505</name>
    <name evidence="1" type="ORF">HINF_LOCUS65066</name>
</gene>
<reference evidence="1" key="1">
    <citation type="submission" date="2023-06" db="EMBL/GenBank/DDBJ databases">
        <authorList>
            <person name="Kurt Z."/>
        </authorList>
    </citation>
    <scope>NUCLEOTIDE SEQUENCE</scope>
</reference>
<dbReference type="AlphaFoldDB" id="A0AA86RMQ9"/>
<evidence type="ECO:0000313" key="2">
    <source>
        <dbReference type="EMBL" id="CAL5988698.1"/>
    </source>
</evidence>
<keyword evidence="3" id="KW-1185">Reference proteome</keyword>
<proteinExistence type="predicted"/>